<comment type="caution">
    <text evidence="1">The sequence shown here is derived from an EMBL/GenBank/DDBJ whole genome shotgun (WGS) entry which is preliminary data.</text>
</comment>
<dbReference type="Gene3D" id="3.20.20.80">
    <property type="entry name" value="Glycosidases"/>
    <property type="match status" value="1"/>
</dbReference>
<dbReference type="Proteomes" id="UP000319578">
    <property type="component" value="Unassembled WGS sequence"/>
</dbReference>
<proteinExistence type="predicted"/>
<accession>A0ABQ0TY89</accession>
<keyword evidence="2" id="KW-1185">Reference proteome</keyword>
<sequence length="199" mass="22752">MKDKRAIVNLFSRFITCKVYRRSRYHCKKDEAWHHCGALEAYLRAAANEVPGYLVGVYGSYAVVEEMAKRGACQRFWQTYAWSKGQLSKSANLYQYKNGQTLAGHDVDLNDGLGNEGWWDTNPQQVDKPVNSCQAGLKLDEWEREAGLKAIDSLAAKGLLNEPEKWKQRLKDDPKGVLEELPWLVFTLLDRATDKILQK</sequence>
<dbReference type="RefSeq" id="WP_236699942.1">
    <property type="nucleotide sequence ID" value="NZ_BJON01000036.1"/>
</dbReference>
<dbReference type="EMBL" id="BJON01000036">
    <property type="protein sequence ID" value="GED72853.1"/>
    <property type="molecule type" value="Genomic_DNA"/>
</dbReference>
<evidence type="ECO:0008006" key="3">
    <source>
        <dbReference type="Google" id="ProtNLM"/>
    </source>
</evidence>
<name>A0ABQ0TY89_9BACL</name>
<evidence type="ECO:0000313" key="1">
    <source>
        <dbReference type="EMBL" id="GED72853.1"/>
    </source>
</evidence>
<protein>
    <recommendedName>
        <fullName evidence="3">DUF1906 domain-containing protein</fullName>
    </recommendedName>
</protein>
<evidence type="ECO:0000313" key="2">
    <source>
        <dbReference type="Proteomes" id="UP000319578"/>
    </source>
</evidence>
<reference evidence="1 2" key="1">
    <citation type="submission" date="2019-06" db="EMBL/GenBank/DDBJ databases">
        <title>Whole genome shotgun sequence of Brevibacillus reuszeri NBRC 15719.</title>
        <authorList>
            <person name="Hosoyama A."/>
            <person name="Uohara A."/>
            <person name="Ohji S."/>
            <person name="Ichikawa N."/>
        </authorList>
    </citation>
    <scope>NUCLEOTIDE SEQUENCE [LARGE SCALE GENOMIC DNA]</scope>
    <source>
        <strain evidence="1 2">NBRC 15719</strain>
    </source>
</reference>
<organism evidence="1 2">
    <name type="scientific">Brevibacillus reuszeri</name>
    <dbReference type="NCBI Taxonomy" id="54915"/>
    <lineage>
        <taxon>Bacteria</taxon>
        <taxon>Bacillati</taxon>
        <taxon>Bacillota</taxon>
        <taxon>Bacilli</taxon>
        <taxon>Bacillales</taxon>
        <taxon>Paenibacillaceae</taxon>
        <taxon>Brevibacillus</taxon>
    </lineage>
</organism>
<gene>
    <name evidence="1" type="ORF">BRE01_65550</name>
</gene>